<protein>
    <recommendedName>
        <fullName evidence="4">Lipoprotein</fullName>
    </recommendedName>
</protein>
<accession>A0A9E7UBP1</accession>
<feature type="region of interest" description="Disordered" evidence="1">
    <location>
        <begin position="21"/>
        <end position="44"/>
    </location>
</feature>
<evidence type="ECO:0000313" key="2">
    <source>
        <dbReference type="EMBL" id="UWM55292.1"/>
    </source>
</evidence>
<dbReference type="GeneID" id="74941390"/>
<dbReference type="KEGG" id="ssai:N0B31_03170"/>
<keyword evidence="3" id="KW-1185">Reference proteome</keyword>
<gene>
    <name evidence="2" type="ORF">N0B31_03170</name>
</gene>
<dbReference type="InterPro" id="IPR055959">
    <property type="entry name" value="DUF7537"/>
</dbReference>
<organism evidence="2 3">
    <name type="scientific">Salinirubellus salinus</name>
    <dbReference type="NCBI Taxonomy" id="1364945"/>
    <lineage>
        <taxon>Archaea</taxon>
        <taxon>Methanobacteriati</taxon>
        <taxon>Methanobacteriota</taxon>
        <taxon>Stenosarchaea group</taxon>
        <taxon>Halobacteria</taxon>
        <taxon>Halobacteriales</taxon>
        <taxon>Natronomonadaceae</taxon>
        <taxon>Salinirubellus</taxon>
    </lineage>
</organism>
<reference evidence="2" key="1">
    <citation type="submission" date="2022-09" db="EMBL/GenBank/DDBJ databases">
        <title>Diverse halophilic archaea isolated from saline environments.</title>
        <authorList>
            <person name="Cui H.-L."/>
        </authorList>
    </citation>
    <scope>NUCLEOTIDE SEQUENCE</scope>
    <source>
        <strain evidence="2">ZS-35-S2</strain>
    </source>
</reference>
<evidence type="ECO:0000313" key="3">
    <source>
        <dbReference type="Proteomes" id="UP001057580"/>
    </source>
</evidence>
<name>A0A9E7UBP1_9EURY</name>
<dbReference type="Proteomes" id="UP001057580">
    <property type="component" value="Chromosome"/>
</dbReference>
<dbReference type="AlphaFoldDB" id="A0A9E7UBP1"/>
<evidence type="ECO:0008006" key="4">
    <source>
        <dbReference type="Google" id="ProtNLM"/>
    </source>
</evidence>
<dbReference type="PROSITE" id="PS51257">
    <property type="entry name" value="PROKAR_LIPOPROTEIN"/>
    <property type="match status" value="1"/>
</dbReference>
<dbReference type="RefSeq" id="WP_260594363.1">
    <property type="nucleotide sequence ID" value="NZ_CP104003.1"/>
</dbReference>
<sequence length="282" mass="30110">MGRVSVAALALCLLLSGCSTLSPNPEPRPGTTTATPAPVPTAGPDGTLAPGLTREGVVDARTLAVAHVARLADRSYTLTATRTTRYPNGTLRERLELNLSLGADRSYLAHAETAGPRAPVFLGRPPASAAFWSNGSVYTRRLTHAGSTTYTTFQPTNGAGTWQYWARTVPFGGRGGNPREFLTRTFTAIPTRTTGRAVDSGPTTYTVVGTRATAPIELGVEDPREVDLRAEVTADGLVRSLTLTYVGTVDGRTVEVTRRLRYDRVGATDVTRPPWVDRALSE</sequence>
<dbReference type="Pfam" id="PF24381">
    <property type="entry name" value="DUF7537"/>
    <property type="match status" value="1"/>
</dbReference>
<evidence type="ECO:0000256" key="1">
    <source>
        <dbReference type="SAM" id="MobiDB-lite"/>
    </source>
</evidence>
<dbReference type="EMBL" id="CP104003">
    <property type="protein sequence ID" value="UWM55292.1"/>
    <property type="molecule type" value="Genomic_DNA"/>
</dbReference>
<proteinExistence type="predicted"/>
<feature type="compositionally biased region" description="Low complexity" evidence="1">
    <location>
        <begin position="29"/>
        <end position="44"/>
    </location>
</feature>